<dbReference type="GeneID" id="105040445"/>
<dbReference type="SMART" id="SM00054">
    <property type="entry name" value="EFh"/>
    <property type="match status" value="4"/>
</dbReference>
<protein>
    <submittedName>
        <fullName evidence="5 6">Calumenin isoform X1</fullName>
    </submittedName>
</protein>
<evidence type="ECO:0000313" key="9">
    <source>
        <dbReference type="RefSeq" id="XP_029119006.1"/>
    </source>
</evidence>
<evidence type="ECO:0000313" key="8">
    <source>
        <dbReference type="RefSeq" id="XP_019704866.1"/>
    </source>
</evidence>
<dbReference type="RefSeq" id="XP_019704865.1">
    <property type="nucleotide sequence ID" value="XM_019849306.2"/>
</dbReference>
<proteinExistence type="predicted"/>
<dbReference type="InterPro" id="IPR018247">
    <property type="entry name" value="EF_Hand_1_Ca_BS"/>
</dbReference>
<keyword evidence="1" id="KW-0106">Calcium</keyword>
<dbReference type="OrthoDB" id="293868at2759"/>
<dbReference type="PROSITE" id="PS00018">
    <property type="entry name" value="EF_HAND_1"/>
    <property type="match status" value="5"/>
</dbReference>
<dbReference type="InterPro" id="IPR002048">
    <property type="entry name" value="EF_hand_dom"/>
</dbReference>
<dbReference type="PROSITE" id="PS50222">
    <property type="entry name" value="EF_HAND_2"/>
    <property type="match status" value="2"/>
</dbReference>
<dbReference type="GO" id="GO:0005509">
    <property type="term" value="F:calcium ion binding"/>
    <property type="evidence" value="ECO:0007669"/>
    <property type="project" value="InterPro"/>
</dbReference>
<name>A0A6J0PGQ5_ELAGV</name>
<dbReference type="RefSeq" id="XP_019704863.1">
    <property type="nucleotide sequence ID" value="XM_019849304.2"/>
</dbReference>
<feature type="domain" description="EF-hand" evidence="3">
    <location>
        <begin position="239"/>
        <end position="269"/>
    </location>
</feature>
<dbReference type="FunFam" id="1.10.238.10:FF:000328">
    <property type="entry name" value="Calcium-binding EF hand family protein"/>
    <property type="match status" value="1"/>
</dbReference>
<dbReference type="Proteomes" id="UP000504607">
    <property type="component" value="Chromosome 3"/>
</dbReference>
<evidence type="ECO:0000313" key="10">
    <source>
        <dbReference type="RefSeq" id="XP_029119007.1"/>
    </source>
</evidence>
<accession>A0A6J0PGQ5</accession>
<dbReference type="RefSeq" id="XP_010915272.1">
    <property type="nucleotide sequence ID" value="XM_010916970.2"/>
</dbReference>
<dbReference type="PANTHER" id="PTHR10827:SF101">
    <property type="entry name" value="CALCIUM-BINDING EF HAND FAMILY PROTEIN"/>
    <property type="match status" value="1"/>
</dbReference>
<dbReference type="AlphaFoldDB" id="A0A6J0PGQ5"/>
<feature type="domain" description="EF-hand" evidence="3">
    <location>
        <begin position="283"/>
        <end position="318"/>
    </location>
</feature>
<evidence type="ECO:0000256" key="2">
    <source>
        <dbReference type="SAM" id="SignalP"/>
    </source>
</evidence>
<dbReference type="Gene3D" id="1.10.238.10">
    <property type="entry name" value="EF-hand"/>
    <property type="match status" value="3"/>
</dbReference>
<dbReference type="PANTHER" id="PTHR10827">
    <property type="entry name" value="RETICULOCALBIN"/>
    <property type="match status" value="1"/>
</dbReference>
<organism evidence="4 6">
    <name type="scientific">Elaeis guineensis var. tenera</name>
    <name type="common">Oil palm</name>
    <dbReference type="NCBI Taxonomy" id="51953"/>
    <lineage>
        <taxon>Eukaryota</taxon>
        <taxon>Viridiplantae</taxon>
        <taxon>Streptophyta</taxon>
        <taxon>Embryophyta</taxon>
        <taxon>Tracheophyta</taxon>
        <taxon>Spermatophyta</taxon>
        <taxon>Magnoliopsida</taxon>
        <taxon>Liliopsida</taxon>
        <taxon>Arecaceae</taxon>
        <taxon>Arecoideae</taxon>
        <taxon>Cocoseae</taxon>
        <taxon>Elaeidinae</taxon>
        <taxon>Elaeis</taxon>
    </lineage>
</organism>
<sequence length="372" mass="43367">MGKSSVPVALIYVTLAVLLLVLLSLAPSHPQRPHRRLKLRSSFSFSAPPASHDRRIPFDPIIADIERRREDREWERTHFFPHSGGGDSAPAMEAQPEWEDFIDAEDYINDEDRFNVTHRIIDLFPKIDVGPADGFVSSDELTQWNLKQAEKEVMHRTERDMELHDKNRDGFISFDEYEPPSWAHRFYDSNSTDDKVGWWKEDHFNASDVDENGLLNLTEFNDFLHPADSRNPKLMHWLCKEEIRERDKDRDGKLSFQEYFNGLFDSLRNYDEVYNAIDQSDTSVEAPAKKLFSQLDQDNDGLLSEDELLPVIGNLHPSEHYYAKQQADYVLTQADTDKDGRLSLREMIENPYVFYSAIFGEEDEEGFHDEFR</sequence>
<dbReference type="RefSeq" id="XP_019704866.1">
    <property type="nucleotide sequence ID" value="XM_019849307.2"/>
</dbReference>
<gene>
    <name evidence="5 6 7 8 9 10" type="primary">LOC105040445</name>
</gene>
<dbReference type="RefSeq" id="XP_029119007.1">
    <property type="nucleotide sequence ID" value="XM_029263174.1"/>
</dbReference>
<keyword evidence="2" id="KW-0732">Signal</keyword>
<feature type="signal peptide" evidence="2">
    <location>
        <begin position="1"/>
        <end position="30"/>
    </location>
</feature>
<keyword evidence="4" id="KW-1185">Reference proteome</keyword>
<dbReference type="RefSeq" id="XP_029119006.1">
    <property type="nucleotide sequence ID" value="XM_029263173.1"/>
</dbReference>
<feature type="chain" id="PRO_5044637879" evidence="2">
    <location>
        <begin position="31"/>
        <end position="372"/>
    </location>
</feature>
<evidence type="ECO:0000313" key="4">
    <source>
        <dbReference type="Proteomes" id="UP000504607"/>
    </source>
</evidence>
<evidence type="ECO:0000313" key="5">
    <source>
        <dbReference type="RefSeq" id="XP_010915272.1"/>
    </source>
</evidence>
<dbReference type="SUPFAM" id="SSF47473">
    <property type="entry name" value="EF-hand"/>
    <property type="match status" value="2"/>
</dbReference>
<dbReference type="Pfam" id="PF13202">
    <property type="entry name" value="EF-hand_5"/>
    <property type="match status" value="1"/>
</dbReference>
<evidence type="ECO:0000313" key="6">
    <source>
        <dbReference type="RefSeq" id="XP_019704863.1"/>
    </source>
</evidence>
<evidence type="ECO:0000259" key="3">
    <source>
        <dbReference type="PROSITE" id="PS50222"/>
    </source>
</evidence>
<dbReference type="Pfam" id="PF13499">
    <property type="entry name" value="EF-hand_7"/>
    <property type="match status" value="1"/>
</dbReference>
<reference evidence="5 6" key="1">
    <citation type="submission" date="2025-04" db="UniProtKB">
        <authorList>
            <consortium name="RefSeq"/>
        </authorList>
    </citation>
    <scope>IDENTIFICATION</scope>
</reference>
<dbReference type="GO" id="GO:0005783">
    <property type="term" value="C:endoplasmic reticulum"/>
    <property type="evidence" value="ECO:0007669"/>
    <property type="project" value="TreeGrafter"/>
</dbReference>
<evidence type="ECO:0000313" key="7">
    <source>
        <dbReference type="RefSeq" id="XP_019704865.1"/>
    </source>
</evidence>
<evidence type="ECO:0000256" key="1">
    <source>
        <dbReference type="ARBA" id="ARBA00022837"/>
    </source>
</evidence>
<dbReference type="InterPro" id="IPR011992">
    <property type="entry name" value="EF-hand-dom_pair"/>
</dbReference>